<comment type="caution">
    <text evidence="1">The sequence shown here is derived from an EMBL/GenBank/DDBJ whole genome shotgun (WGS) entry which is preliminary data.</text>
</comment>
<dbReference type="AlphaFoldDB" id="A0A1D1V7I7"/>
<sequence>MFDLFFRFLCSTSSSTPSSFAENTGPLKDWTTCNWSFISRHCLENLGKVLWNRKWVSSYLRMQWTMLVRKLDILPILPHPLQQFRCKVRDDHIGTRTSHSMKYLQDS</sequence>
<proteinExistence type="predicted"/>
<gene>
    <name evidence="1" type="primary">RvY_08900-1</name>
    <name evidence="1" type="synonym">RvY_08900.1</name>
    <name evidence="1" type="ORF">RvY_08900</name>
</gene>
<name>A0A1D1V7I7_RAMVA</name>
<reference evidence="1 2" key="1">
    <citation type="journal article" date="2016" name="Nat. Commun.">
        <title>Extremotolerant tardigrade genome and improved radiotolerance of human cultured cells by tardigrade-unique protein.</title>
        <authorList>
            <person name="Hashimoto T."/>
            <person name="Horikawa D.D."/>
            <person name="Saito Y."/>
            <person name="Kuwahara H."/>
            <person name="Kozuka-Hata H."/>
            <person name="Shin-I T."/>
            <person name="Minakuchi Y."/>
            <person name="Ohishi K."/>
            <person name="Motoyama A."/>
            <person name="Aizu T."/>
            <person name="Enomoto A."/>
            <person name="Kondo K."/>
            <person name="Tanaka S."/>
            <person name="Hara Y."/>
            <person name="Koshikawa S."/>
            <person name="Sagara H."/>
            <person name="Miura T."/>
            <person name="Yokobori S."/>
            <person name="Miyagawa K."/>
            <person name="Suzuki Y."/>
            <person name="Kubo T."/>
            <person name="Oyama M."/>
            <person name="Kohara Y."/>
            <person name="Fujiyama A."/>
            <person name="Arakawa K."/>
            <person name="Katayama T."/>
            <person name="Toyoda A."/>
            <person name="Kunieda T."/>
        </authorList>
    </citation>
    <scope>NUCLEOTIDE SEQUENCE [LARGE SCALE GENOMIC DNA]</scope>
    <source>
        <strain evidence="1 2">YOKOZUNA-1</strain>
    </source>
</reference>
<dbReference type="Proteomes" id="UP000186922">
    <property type="component" value="Unassembled WGS sequence"/>
</dbReference>
<organism evidence="1 2">
    <name type="scientific">Ramazzottius varieornatus</name>
    <name type="common">Water bear</name>
    <name type="synonym">Tardigrade</name>
    <dbReference type="NCBI Taxonomy" id="947166"/>
    <lineage>
        <taxon>Eukaryota</taxon>
        <taxon>Metazoa</taxon>
        <taxon>Ecdysozoa</taxon>
        <taxon>Tardigrada</taxon>
        <taxon>Eutardigrada</taxon>
        <taxon>Parachela</taxon>
        <taxon>Hypsibioidea</taxon>
        <taxon>Ramazzottiidae</taxon>
        <taxon>Ramazzottius</taxon>
    </lineage>
</organism>
<protein>
    <submittedName>
        <fullName evidence="1">Uncharacterized protein</fullName>
    </submittedName>
</protein>
<evidence type="ECO:0000313" key="2">
    <source>
        <dbReference type="Proteomes" id="UP000186922"/>
    </source>
</evidence>
<accession>A0A1D1V7I7</accession>
<keyword evidence="2" id="KW-1185">Reference proteome</keyword>
<dbReference type="EMBL" id="BDGG01000004">
    <property type="protein sequence ID" value="GAU97636.1"/>
    <property type="molecule type" value="Genomic_DNA"/>
</dbReference>
<evidence type="ECO:0000313" key="1">
    <source>
        <dbReference type="EMBL" id="GAU97636.1"/>
    </source>
</evidence>